<feature type="domain" description="Aminoglycoside phosphotransferase" evidence="1">
    <location>
        <begin position="31"/>
        <end position="253"/>
    </location>
</feature>
<accession>A0A6J6TWR2</accession>
<protein>
    <submittedName>
        <fullName evidence="2">Unannotated protein</fullName>
    </submittedName>
</protein>
<dbReference type="Gene3D" id="3.30.200.20">
    <property type="entry name" value="Phosphorylase Kinase, domain 1"/>
    <property type="match status" value="1"/>
</dbReference>
<dbReference type="InterPro" id="IPR041726">
    <property type="entry name" value="ACAD10_11_N"/>
</dbReference>
<dbReference type="EMBL" id="CAEZZK010000013">
    <property type="protein sequence ID" value="CAB4750639.1"/>
    <property type="molecule type" value="Genomic_DNA"/>
</dbReference>
<dbReference type="CDD" id="cd05154">
    <property type="entry name" value="ACAD10_11_N-like"/>
    <property type="match status" value="1"/>
</dbReference>
<dbReference type="PANTHER" id="PTHR47829">
    <property type="entry name" value="HYDROLASE, PUTATIVE (AFU_ORTHOLOGUE AFUA_1G12880)-RELATED"/>
    <property type="match status" value="1"/>
</dbReference>
<sequence>MSDTVSAGIDSPKVTKWLEANVEGAQGPFKFEFIAGGHSNLTFSVRDANQQHYVLRRPPLSHGLASAHDMGREHRMIDALQNSNVPVPRTRGLCNDIEVNGAPFYVMNFVDGHIIRDSAIAEKVLTAQTRTRASESLVETLTKIHAVDVSKVGLQDFSRHEGYIARQLKRWYGQWNAQKTRELSSIDRVHEELAKRIPEQGPATIVHGDYRLDNCIVSSQGEIQAVLDWEICTLGDPLADLGLLTVYWTGPGDEPSPWMSQYTTVSGFLNRSDLIAHYAKITGRDVSNIEFYRAFAYWKLACIVEGVYARYLGGALGEKTSAELEPFKLQTEAAANSAEVALSHLN</sequence>
<evidence type="ECO:0000313" key="2">
    <source>
        <dbReference type="EMBL" id="CAB4750639.1"/>
    </source>
</evidence>
<reference evidence="2" key="1">
    <citation type="submission" date="2020-05" db="EMBL/GenBank/DDBJ databases">
        <authorList>
            <person name="Chiriac C."/>
            <person name="Salcher M."/>
            <person name="Ghai R."/>
            <person name="Kavagutti S V."/>
        </authorList>
    </citation>
    <scope>NUCLEOTIDE SEQUENCE</scope>
</reference>
<dbReference type="Gene3D" id="3.90.1200.10">
    <property type="match status" value="1"/>
</dbReference>
<evidence type="ECO:0000259" key="1">
    <source>
        <dbReference type="Pfam" id="PF01636"/>
    </source>
</evidence>
<dbReference type="AlphaFoldDB" id="A0A6J6TWR2"/>
<dbReference type="Pfam" id="PF01636">
    <property type="entry name" value="APH"/>
    <property type="match status" value="1"/>
</dbReference>
<gene>
    <name evidence="2" type="ORF">UFOPK2855_00134</name>
</gene>
<dbReference type="SUPFAM" id="SSF56112">
    <property type="entry name" value="Protein kinase-like (PK-like)"/>
    <property type="match status" value="1"/>
</dbReference>
<dbReference type="InterPro" id="IPR052898">
    <property type="entry name" value="ACAD10-like"/>
</dbReference>
<dbReference type="InterPro" id="IPR011009">
    <property type="entry name" value="Kinase-like_dom_sf"/>
</dbReference>
<proteinExistence type="predicted"/>
<name>A0A6J6TWR2_9ZZZZ</name>
<organism evidence="2">
    <name type="scientific">freshwater metagenome</name>
    <dbReference type="NCBI Taxonomy" id="449393"/>
    <lineage>
        <taxon>unclassified sequences</taxon>
        <taxon>metagenomes</taxon>
        <taxon>ecological metagenomes</taxon>
    </lineage>
</organism>
<dbReference type="InterPro" id="IPR002575">
    <property type="entry name" value="Aminoglycoside_PTrfase"/>
</dbReference>
<dbReference type="PANTHER" id="PTHR47829:SF1">
    <property type="entry name" value="HAD FAMILY PHOSPHATASE"/>
    <property type="match status" value="1"/>
</dbReference>